<dbReference type="Proteomes" id="UP000319894">
    <property type="component" value="Unassembled WGS sequence"/>
</dbReference>
<dbReference type="RefSeq" id="WP_144261968.1">
    <property type="nucleotide sequence ID" value="NZ_QMDX01000005.1"/>
</dbReference>
<dbReference type="EMBL" id="QMDX01000005">
    <property type="protein sequence ID" value="TSD13920.1"/>
    <property type="molecule type" value="Genomic_DNA"/>
</dbReference>
<evidence type="ECO:0000313" key="6">
    <source>
        <dbReference type="Proteomes" id="UP000319894"/>
    </source>
</evidence>
<gene>
    <name evidence="5" type="ORF">DP107_09735</name>
</gene>
<evidence type="ECO:0000259" key="3">
    <source>
        <dbReference type="Pfam" id="PF04967"/>
    </source>
</evidence>
<sequence>MIDLTLDMEQYDCPFIAATEAQPVSFSAVNWEFDDGRAERLETRMLVEGDDRAAVEAGLDVLQSHDGVHECGLISKQADVAHVRTVIDETAAMRTIRDHDGYITGPFHIEAGSELWHVGFDRESTADGALAGLERENEFEVVARDPVDEAEVTGFVENVGAAMTLIQGCQDLTTAERETLEAAVERGYFRSPRGATLGDLAEEFGVSKPAVSKRLRWGQEKAVGRMVEAMAELDE</sequence>
<name>A0A554NAB7_9EURY</name>
<dbReference type="InterPro" id="IPR056486">
    <property type="entry name" value="HVO_2525_N"/>
</dbReference>
<reference evidence="5 6" key="1">
    <citation type="submission" date="2018-06" db="EMBL/GenBank/DDBJ databases">
        <title>Natronomonas sp. F16-60 a new haloarchaeon isolated from a solar saltern of Isla Cristina, Huelva, Spain.</title>
        <authorList>
            <person name="Duran-Viseras A."/>
            <person name="Sanchez-Porro C."/>
            <person name="Ventosa A."/>
        </authorList>
    </citation>
    <scope>NUCLEOTIDE SEQUENCE [LARGE SCALE GENOMIC DNA]</scope>
    <source>
        <strain evidence="5 6">F16-60</strain>
    </source>
</reference>
<keyword evidence="6" id="KW-1185">Reference proteome</keyword>
<comment type="caution">
    <text evidence="5">The sequence shown here is derived from an EMBL/GenBank/DDBJ whole genome shotgun (WGS) entry which is preliminary data.</text>
</comment>
<dbReference type="PANTHER" id="PTHR34236">
    <property type="entry name" value="DIMETHYL SULFOXIDE REDUCTASE TRANSCRIPTIONAL ACTIVATOR"/>
    <property type="match status" value="1"/>
</dbReference>
<dbReference type="InParanoid" id="A0A554NAB7"/>
<keyword evidence="2" id="KW-0804">Transcription</keyword>
<accession>A0A554NAB7</accession>
<dbReference type="OrthoDB" id="194721at2157"/>
<evidence type="ECO:0000313" key="5">
    <source>
        <dbReference type="EMBL" id="TSD13920.1"/>
    </source>
</evidence>
<dbReference type="PANTHER" id="PTHR34236:SF1">
    <property type="entry name" value="DIMETHYL SULFOXIDE REDUCTASE TRANSCRIPTIONAL ACTIVATOR"/>
    <property type="match status" value="1"/>
</dbReference>
<proteinExistence type="predicted"/>
<dbReference type="AlphaFoldDB" id="A0A554NAB7"/>
<protein>
    <submittedName>
        <fullName evidence="5">Helix-turn-helix domain-containing protein</fullName>
    </submittedName>
</protein>
<evidence type="ECO:0000256" key="2">
    <source>
        <dbReference type="ARBA" id="ARBA00023163"/>
    </source>
</evidence>
<evidence type="ECO:0000256" key="1">
    <source>
        <dbReference type="ARBA" id="ARBA00023015"/>
    </source>
</evidence>
<keyword evidence="1" id="KW-0805">Transcription regulation</keyword>
<organism evidence="5 6">
    <name type="scientific">Haloglomus irregulare</name>
    <dbReference type="NCBI Taxonomy" id="2234134"/>
    <lineage>
        <taxon>Archaea</taxon>
        <taxon>Methanobacteriati</taxon>
        <taxon>Methanobacteriota</taxon>
        <taxon>Stenosarchaea group</taxon>
        <taxon>Halobacteria</taxon>
        <taxon>Halobacteriales</taxon>
        <taxon>Natronomonadaceae</taxon>
        <taxon>Haloglomus</taxon>
    </lineage>
</organism>
<dbReference type="Pfam" id="PF04967">
    <property type="entry name" value="HTH_10"/>
    <property type="match status" value="1"/>
</dbReference>
<feature type="domain" description="HTH bat-type" evidence="3">
    <location>
        <begin position="172"/>
        <end position="221"/>
    </location>
</feature>
<dbReference type="InterPro" id="IPR007050">
    <property type="entry name" value="HTH_bacterioopsin"/>
</dbReference>
<evidence type="ECO:0000259" key="4">
    <source>
        <dbReference type="Pfam" id="PF24279"/>
    </source>
</evidence>
<dbReference type="Pfam" id="PF24279">
    <property type="entry name" value="HVO_2525_N"/>
    <property type="match status" value="1"/>
</dbReference>
<feature type="domain" description="HVO-2525 N-terminal" evidence="4">
    <location>
        <begin position="3"/>
        <end position="139"/>
    </location>
</feature>